<evidence type="ECO:0000256" key="5">
    <source>
        <dbReference type="ARBA" id="ARBA00022737"/>
    </source>
</evidence>
<sequence>MAGRTRFSGCPALHGRGYAEGSLLADTTGGSVLRSVTARPPSPSLWYCDGRGLTTMPTVPSRMKYLYLQHNEITALPDSALANATNLVWVMLHHNALSTDKIGKRAFAKLQGLNNNNINKIMPEALEGMDNLTILGNKLKKVPDSLPERIHQLYLESNAISAVPEGFLSKFSQLQYIRMGHNQLTDKGIPPNTFNVTGLVELDLSFKPAGEDPPRQPGRWSTSTCRPTTLKSLPWVVSVVPWT</sequence>
<keyword evidence="3" id="KW-0272">Extracellular matrix</keyword>
<gene>
    <name evidence="8" type="ORF">J4Q44_G00080970</name>
</gene>
<evidence type="ECO:0000313" key="9">
    <source>
        <dbReference type="Proteomes" id="UP001356427"/>
    </source>
</evidence>
<keyword evidence="7" id="KW-0325">Glycoprotein</keyword>
<keyword evidence="2" id="KW-0964">Secreted</keyword>
<name>A0AAN8N1G4_9TELE</name>
<dbReference type="PANTHER" id="PTHR45712">
    <property type="entry name" value="AGAP008170-PA"/>
    <property type="match status" value="1"/>
</dbReference>
<dbReference type="PANTHER" id="PTHR45712:SF4">
    <property type="entry name" value="FIBROMODULIN"/>
    <property type="match status" value="1"/>
</dbReference>
<dbReference type="AlphaFoldDB" id="A0AAN8N1G4"/>
<organism evidence="8 9">
    <name type="scientific">Coregonus suidteri</name>
    <dbReference type="NCBI Taxonomy" id="861788"/>
    <lineage>
        <taxon>Eukaryota</taxon>
        <taxon>Metazoa</taxon>
        <taxon>Chordata</taxon>
        <taxon>Craniata</taxon>
        <taxon>Vertebrata</taxon>
        <taxon>Euteleostomi</taxon>
        <taxon>Actinopterygii</taxon>
        <taxon>Neopterygii</taxon>
        <taxon>Teleostei</taxon>
        <taxon>Protacanthopterygii</taxon>
        <taxon>Salmoniformes</taxon>
        <taxon>Salmonidae</taxon>
        <taxon>Coregoninae</taxon>
        <taxon>Coregonus</taxon>
    </lineage>
</organism>
<dbReference type="InterPro" id="IPR050333">
    <property type="entry name" value="SLRP"/>
</dbReference>
<dbReference type="InterPro" id="IPR032675">
    <property type="entry name" value="LRR_dom_sf"/>
</dbReference>
<evidence type="ECO:0000256" key="2">
    <source>
        <dbReference type="ARBA" id="ARBA00022525"/>
    </source>
</evidence>
<comment type="subcellular location">
    <subcellularLocation>
        <location evidence="1">Secreted</location>
        <location evidence="1">Extracellular space</location>
        <location evidence="1">Extracellular matrix</location>
    </subcellularLocation>
</comment>
<proteinExistence type="predicted"/>
<comment type="caution">
    <text evidence="8">The sequence shown here is derived from an EMBL/GenBank/DDBJ whole genome shotgun (WGS) entry which is preliminary data.</text>
</comment>
<keyword evidence="4" id="KW-0433">Leucine-rich repeat</keyword>
<evidence type="ECO:0008006" key="10">
    <source>
        <dbReference type="Google" id="ProtNLM"/>
    </source>
</evidence>
<dbReference type="Gene3D" id="3.80.10.10">
    <property type="entry name" value="Ribonuclease Inhibitor"/>
    <property type="match status" value="2"/>
</dbReference>
<evidence type="ECO:0000256" key="1">
    <source>
        <dbReference type="ARBA" id="ARBA00004498"/>
    </source>
</evidence>
<dbReference type="SUPFAM" id="SSF52058">
    <property type="entry name" value="L domain-like"/>
    <property type="match status" value="1"/>
</dbReference>
<evidence type="ECO:0000256" key="6">
    <source>
        <dbReference type="ARBA" id="ARBA00022974"/>
    </source>
</evidence>
<evidence type="ECO:0000256" key="7">
    <source>
        <dbReference type="ARBA" id="ARBA00023180"/>
    </source>
</evidence>
<evidence type="ECO:0000313" key="8">
    <source>
        <dbReference type="EMBL" id="KAK6321121.1"/>
    </source>
</evidence>
<keyword evidence="6" id="KW-0654">Proteoglycan</keyword>
<evidence type="ECO:0000256" key="3">
    <source>
        <dbReference type="ARBA" id="ARBA00022530"/>
    </source>
</evidence>
<dbReference type="EMBL" id="JAGTTL010000006">
    <property type="protein sequence ID" value="KAK6321121.1"/>
    <property type="molecule type" value="Genomic_DNA"/>
</dbReference>
<dbReference type="GO" id="GO:0005615">
    <property type="term" value="C:extracellular space"/>
    <property type="evidence" value="ECO:0007669"/>
    <property type="project" value="TreeGrafter"/>
</dbReference>
<evidence type="ECO:0000256" key="4">
    <source>
        <dbReference type="ARBA" id="ARBA00022614"/>
    </source>
</evidence>
<keyword evidence="9" id="KW-1185">Reference proteome</keyword>
<keyword evidence="5" id="KW-0677">Repeat</keyword>
<reference evidence="8 9" key="1">
    <citation type="submission" date="2021-04" db="EMBL/GenBank/DDBJ databases">
        <authorList>
            <person name="De Guttry C."/>
            <person name="Zahm M."/>
            <person name="Klopp C."/>
            <person name="Cabau C."/>
            <person name="Louis A."/>
            <person name="Berthelot C."/>
            <person name="Parey E."/>
            <person name="Roest Crollius H."/>
            <person name="Montfort J."/>
            <person name="Robinson-Rechavi M."/>
            <person name="Bucao C."/>
            <person name="Bouchez O."/>
            <person name="Gislard M."/>
            <person name="Lluch J."/>
            <person name="Milhes M."/>
            <person name="Lampietro C."/>
            <person name="Lopez Roques C."/>
            <person name="Donnadieu C."/>
            <person name="Braasch I."/>
            <person name="Desvignes T."/>
            <person name="Postlethwait J."/>
            <person name="Bobe J."/>
            <person name="Wedekind C."/>
            <person name="Guiguen Y."/>
        </authorList>
    </citation>
    <scope>NUCLEOTIDE SEQUENCE [LARGE SCALE GENOMIC DNA]</scope>
    <source>
        <strain evidence="8">Cs_M1</strain>
        <tissue evidence="8">Blood</tissue>
    </source>
</reference>
<protein>
    <recommendedName>
        <fullName evidence="10">Fibromodulin</fullName>
    </recommendedName>
</protein>
<accession>A0AAN8N1G4</accession>
<dbReference type="Pfam" id="PF13855">
    <property type="entry name" value="LRR_8"/>
    <property type="match status" value="1"/>
</dbReference>
<dbReference type="InterPro" id="IPR001611">
    <property type="entry name" value="Leu-rich_rpt"/>
</dbReference>
<dbReference type="Proteomes" id="UP001356427">
    <property type="component" value="Unassembled WGS sequence"/>
</dbReference>